<proteinExistence type="predicted"/>
<dbReference type="GeneID" id="63693332"/>
<dbReference type="EMBL" id="KK088455">
    <property type="protein sequence ID" value="EYE90665.1"/>
    <property type="molecule type" value="Genomic_DNA"/>
</dbReference>
<evidence type="ECO:0000313" key="2">
    <source>
        <dbReference type="Proteomes" id="UP000019804"/>
    </source>
</evidence>
<sequence>MPDSTILDLCNYPFNQLICNHVIPCTRTHLASKSYIQFTPHPKILDHWVADVFKLHEPRSEIWITLFVKRGVDDVQGALECAFVGPDICIDSDLATMRSSDCSSTACAASGTTEGCLSIHGITHLILCIAQNGETCIVTFNINHVCYSTASDSDNK</sequence>
<gene>
    <name evidence="1" type="ORF">EURHEDRAFT_285774</name>
</gene>
<dbReference type="Proteomes" id="UP000019804">
    <property type="component" value="Unassembled WGS sequence"/>
</dbReference>
<protein>
    <submittedName>
        <fullName evidence="1">Uncharacterized protein</fullName>
    </submittedName>
</protein>
<name>A0A017S3B6_ASPRC</name>
<keyword evidence="2" id="KW-1185">Reference proteome</keyword>
<accession>A0A017S3B6</accession>
<dbReference type="HOGENOM" id="CLU_1686186_0_0_1"/>
<organism evidence="1 2">
    <name type="scientific">Aspergillus ruber (strain CBS 135680)</name>
    <dbReference type="NCBI Taxonomy" id="1388766"/>
    <lineage>
        <taxon>Eukaryota</taxon>
        <taxon>Fungi</taxon>
        <taxon>Dikarya</taxon>
        <taxon>Ascomycota</taxon>
        <taxon>Pezizomycotina</taxon>
        <taxon>Eurotiomycetes</taxon>
        <taxon>Eurotiomycetidae</taxon>
        <taxon>Eurotiales</taxon>
        <taxon>Aspergillaceae</taxon>
        <taxon>Aspergillus</taxon>
        <taxon>Aspergillus subgen. Aspergillus</taxon>
    </lineage>
</organism>
<dbReference type="RefSeq" id="XP_040634355.1">
    <property type="nucleotide sequence ID" value="XM_040778208.1"/>
</dbReference>
<reference evidence="2" key="1">
    <citation type="journal article" date="2014" name="Nat. Commun.">
        <title>Genomic adaptations of the halophilic Dead Sea filamentous fungus Eurotium rubrum.</title>
        <authorList>
            <person name="Kis-Papo T."/>
            <person name="Weig A.R."/>
            <person name="Riley R."/>
            <person name="Persoh D."/>
            <person name="Salamov A."/>
            <person name="Sun H."/>
            <person name="Lipzen A."/>
            <person name="Wasser S.P."/>
            <person name="Rambold G."/>
            <person name="Grigoriev I.V."/>
            <person name="Nevo E."/>
        </authorList>
    </citation>
    <scope>NUCLEOTIDE SEQUENCE [LARGE SCALE GENOMIC DNA]</scope>
    <source>
        <strain evidence="2">CBS 135680</strain>
    </source>
</reference>
<dbReference type="AlphaFoldDB" id="A0A017S3B6"/>
<evidence type="ECO:0000313" key="1">
    <source>
        <dbReference type="EMBL" id="EYE90665.1"/>
    </source>
</evidence>